<reference evidence="1" key="1">
    <citation type="submission" date="2020-10" db="EMBL/GenBank/DDBJ databases">
        <title>Chromosome-scale genome assembly of the Allis shad, Alosa alosa.</title>
        <authorList>
            <person name="Margot Z."/>
            <person name="Christophe K."/>
            <person name="Cabau C."/>
            <person name="Louis A."/>
            <person name="Berthelot C."/>
            <person name="Parey E."/>
            <person name="Roest Crollius H."/>
            <person name="Montfort J."/>
            <person name="Robinson-Rechavi M."/>
            <person name="Bucao C."/>
            <person name="Bouchez O."/>
            <person name="Gislard M."/>
            <person name="Lluch J."/>
            <person name="Milhes M."/>
            <person name="Lampietro C."/>
            <person name="Lopez Roques C."/>
            <person name="Donnadieu C."/>
            <person name="Braasch I."/>
            <person name="Desvignes T."/>
            <person name="Postlethwait J."/>
            <person name="Bobe J."/>
            <person name="Guiguen Y."/>
        </authorList>
    </citation>
    <scope>NUCLEOTIDE SEQUENCE</scope>
    <source>
        <strain evidence="1">M-15738</strain>
        <tissue evidence="1">Blood</tissue>
    </source>
</reference>
<dbReference type="EMBL" id="JADWDJ010000003">
    <property type="protein sequence ID" value="KAG5282952.1"/>
    <property type="molecule type" value="Genomic_DNA"/>
</dbReference>
<organism evidence="1 2">
    <name type="scientific">Alosa alosa</name>
    <name type="common">allis shad</name>
    <dbReference type="NCBI Taxonomy" id="278164"/>
    <lineage>
        <taxon>Eukaryota</taxon>
        <taxon>Metazoa</taxon>
        <taxon>Chordata</taxon>
        <taxon>Craniata</taxon>
        <taxon>Vertebrata</taxon>
        <taxon>Euteleostomi</taxon>
        <taxon>Actinopterygii</taxon>
        <taxon>Neopterygii</taxon>
        <taxon>Teleostei</taxon>
        <taxon>Clupei</taxon>
        <taxon>Clupeiformes</taxon>
        <taxon>Clupeoidei</taxon>
        <taxon>Clupeidae</taxon>
        <taxon>Alosa</taxon>
    </lineage>
</organism>
<dbReference type="AlphaFoldDB" id="A0AAV6HBM9"/>
<evidence type="ECO:0000313" key="2">
    <source>
        <dbReference type="Proteomes" id="UP000823561"/>
    </source>
</evidence>
<comment type="caution">
    <text evidence="1">The sequence shown here is derived from an EMBL/GenBank/DDBJ whole genome shotgun (WGS) entry which is preliminary data.</text>
</comment>
<proteinExistence type="predicted"/>
<gene>
    <name evidence="1" type="ORF">AALO_G00036580</name>
</gene>
<accession>A0AAV6HBM9</accession>
<feature type="non-terminal residue" evidence="1">
    <location>
        <position position="1"/>
    </location>
</feature>
<sequence>PVQLHPDPLEFLLHCEESGGLWCSTCCDGGGGMRWSTRCSICSTIIPNTPQSTPGRYVPLPLGRLFHHTHTPPRVLRNLHIPAEASVSDHHVSHWSDPQTG</sequence>
<keyword evidence="2" id="KW-1185">Reference proteome</keyword>
<dbReference type="Proteomes" id="UP000823561">
    <property type="component" value="Chromosome 3"/>
</dbReference>
<protein>
    <submittedName>
        <fullName evidence="1">Uncharacterized protein</fullName>
    </submittedName>
</protein>
<name>A0AAV6HBM9_9TELE</name>
<evidence type="ECO:0000313" key="1">
    <source>
        <dbReference type="EMBL" id="KAG5282952.1"/>
    </source>
</evidence>